<keyword evidence="12" id="KW-1185">Reference proteome</keyword>
<dbReference type="Pfam" id="PF02684">
    <property type="entry name" value="LpxB"/>
    <property type="match status" value="1"/>
</dbReference>
<organism evidence="11 12">
    <name type="scientific">Nitratidesulfovibrio liaohensis</name>
    <dbReference type="NCBI Taxonomy" id="2604158"/>
    <lineage>
        <taxon>Bacteria</taxon>
        <taxon>Pseudomonadati</taxon>
        <taxon>Thermodesulfobacteriota</taxon>
        <taxon>Desulfovibrionia</taxon>
        <taxon>Desulfovibrionales</taxon>
        <taxon>Desulfovibrionaceae</taxon>
        <taxon>Nitratidesulfovibrio</taxon>
    </lineage>
</organism>
<sequence>MHGGRLLEALRRRDPSLRCIGMGGPHLRGAGQDAILRVEDLSVMGITEVLGYLPRILGMLRRIKAELAARRPDAVVLIDAPEFNFRIAKAAHALGIPVHYYISPKIWAWRTGRVNFIRRHIRRMICILPFEVEFYRRHGMDVDYVGNPLLDMMDWQRLDAIAPVPGRIGLMPGSRRKEIEALMPEYGKAARLLLADRPGLSFHCVRAPNVTEDALRALWPADVPLTIESPDDRYATLRTCQLLLAASGTATLETALLGVPTLVAYRVSPFSYWLGKRLVKVQWVSLPNLVLNREVFPELLQENADGAVLAHHALRWLGTPGELDRVRADLADLRRRCGPPGAADAAARIILEEMAARA</sequence>
<evidence type="ECO:0000256" key="7">
    <source>
        <dbReference type="ARBA" id="ARBA00022679"/>
    </source>
</evidence>
<evidence type="ECO:0000256" key="9">
    <source>
        <dbReference type="ARBA" id="ARBA00048975"/>
    </source>
</evidence>
<evidence type="ECO:0000256" key="10">
    <source>
        <dbReference type="NCBIfam" id="TIGR00215"/>
    </source>
</evidence>
<dbReference type="SUPFAM" id="SSF53756">
    <property type="entry name" value="UDP-Glycosyltransferase/glycogen phosphorylase"/>
    <property type="match status" value="1"/>
</dbReference>
<reference evidence="11" key="1">
    <citation type="submission" date="2023-09" db="EMBL/GenBank/DDBJ databases">
        <authorList>
            <consortium name="CW5 consortium"/>
            <person name="Lu C.-W."/>
        </authorList>
    </citation>
    <scope>NUCLEOTIDE SEQUENCE</scope>
    <source>
        <strain evidence="11">KPS</strain>
    </source>
</reference>
<evidence type="ECO:0000256" key="1">
    <source>
        <dbReference type="ARBA" id="ARBA00002056"/>
    </source>
</evidence>
<evidence type="ECO:0000256" key="5">
    <source>
        <dbReference type="ARBA" id="ARBA00022556"/>
    </source>
</evidence>
<dbReference type="PANTHER" id="PTHR30372">
    <property type="entry name" value="LIPID-A-DISACCHARIDE SYNTHASE"/>
    <property type="match status" value="1"/>
</dbReference>
<evidence type="ECO:0000256" key="2">
    <source>
        <dbReference type="ARBA" id="ARBA00012687"/>
    </source>
</evidence>
<dbReference type="NCBIfam" id="TIGR00215">
    <property type="entry name" value="lpxB"/>
    <property type="match status" value="1"/>
</dbReference>
<evidence type="ECO:0000256" key="6">
    <source>
        <dbReference type="ARBA" id="ARBA00022676"/>
    </source>
</evidence>
<comment type="catalytic activity">
    <reaction evidence="9">
        <text>a lipid X + a UDP-2-N,3-O-bis[(3R)-3-hydroxyacyl]-alpha-D-glucosamine = a lipid A disaccharide + UDP + H(+)</text>
        <dbReference type="Rhea" id="RHEA:67828"/>
        <dbReference type="ChEBI" id="CHEBI:15378"/>
        <dbReference type="ChEBI" id="CHEBI:58223"/>
        <dbReference type="ChEBI" id="CHEBI:137748"/>
        <dbReference type="ChEBI" id="CHEBI:176338"/>
        <dbReference type="ChEBI" id="CHEBI:176343"/>
        <dbReference type="EC" id="2.4.1.182"/>
    </reaction>
</comment>
<keyword evidence="6 11" id="KW-0328">Glycosyltransferase</keyword>
<dbReference type="EMBL" id="CP133659">
    <property type="protein sequence ID" value="WMW67373.1"/>
    <property type="molecule type" value="Genomic_DNA"/>
</dbReference>
<keyword evidence="4" id="KW-0444">Lipid biosynthesis</keyword>
<name>A0ABY9R6K3_9BACT</name>
<keyword evidence="8" id="KW-0443">Lipid metabolism</keyword>
<protein>
    <recommendedName>
        <fullName evidence="3 10">Lipid-A-disaccharide synthase</fullName>
        <ecNumber evidence="2 10">2.4.1.182</ecNumber>
    </recommendedName>
</protein>
<dbReference type="EC" id="2.4.1.182" evidence="2 10"/>
<dbReference type="PANTHER" id="PTHR30372:SF4">
    <property type="entry name" value="LIPID-A-DISACCHARIDE SYNTHASE, MITOCHONDRIAL-RELATED"/>
    <property type="match status" value="1"/>
</dbReference>
<gene>
    <name evidence="11" type="primary">lpxB</name>
    <name evidence="11" type="ORF">KPS_000162</name>
</gene>
<accession>A0ABY9R6K3</accession>
<comment type="function">
    <text evidence="1">Condensation of UDP-2,3-diacylglucosamine and 2,3-diacylglucosamine-1-phosphate to form lipid A disaccharide, a precursor of lipid A, a phosphorylated glycolipid that anchors the lipopolysaccharide to the outer membrane of the cell.</text>
</comment>
<keyword evidence="5" id="KW-0441">Lipid A biosynthesis</keyword>
<evidence type="ECO:0000256" key="8">
    <source>
        <dbReference type="ARBA" id="ARBA00023098"/>
    </source>
</evidence>
<evidence type="ECO:0000313" key="11">
    <source>
        <dbReference type="EMBL" id="WMW67373.1"/>
    </source>
</evidence>
<evidence type="ECO:0000313" key="12">
    <source>
        <dbReference type="Proteomes" id="UP001180616"/>
    </source>
</evidence>
<dbReference type="InterPro" id="IPR003835">
    <property type="entry name" value="Glyco_trans_19"/>
</dbReference>
<dbReference type="GO" id="GO:0008915">
    <property type="term" value="F:lipid-A-disaccharide synthase activity"/>
    <property type="evidence" value="ECO:0007669"/>
    <property type="project" value="UniProtKB-EC"/>
</dbReference>
<evidence type="ECO:0000256" key="3">
    <source>
        <dbReference type="ARBA" id="ARBA00020902"/>
    </source>
</evidence>
<dbReference type="Proteomes" id="UP001180616">
    <property type="component" value="Chromosome"/>
</dbReference>
<keyword evidence="7 11" id="KW-0808">Transferase</keyword>
<proteinExistence type="predicted"/>
<evidence type="ECO:0000256" key="4">
    <source>
        <dbReference type="ARBA" id="ARBA00022516"/>
    </source>
</evidence>